<protein>
    <recommendedName>
        <fullName evidence="2">Protein kinase domain-containing protein</fullName>
    </recommendedName>
</protein>
<dbReference type="InterPro" id="IPR000719">
    <property type="entry name" value="Prot_kinase_dom"/>
</dbReference>
<reference evidence="3" key="2">
    <citation type="submission" date="2021-01" db="EMBL/GenBank/DDBJ databases">
        <authorList>
            <person name="Schikora-Tamarit M.A."/>
        </authorList>
    </citation>
    <scope>NUCLEOTIDE SEQUENCE</scope>
    <source>
        <strain evidence="3">CBS6075</strain>
    </source>
</reference>
<dbReference type="PROSITE" id="PS50011">
    <property type="entry name" value="PROTEIN_KINASE_DOM"/>
    <property type="match status" value="1"/>
</dbReference>
<dbReference type="InterPro" id="IPR011009">
    <property type="entry name" value="Kinase-like_dom_sf"/>
</dbReference>
<dbReference type="SMART" id="SM00220">
    <property type="entry name" value="S_TKc"/>
    <property type="match status" value="1"/>
</dbReference>
<dbReference type="GO" id="GO:0005737">
    <property type="term" value="C:cytoplasm"/>
    <property type="evidence" value="ECO:0007669"/>
    <property type="project" value="TreeGrafter"/>
</dbReference>
<dbReference type="InterPro" id="IPR045269">
    <property type="entry name" value="Atg1-like"/>
</dbReference>
<accession>A0A9P8PCG2</accession>
<dbReference type="GO" id="GO:0005524">
    <property type="term" value="F:ATP binding"/>
    <property type="evidence" value="ECO:0007669"/>
    <property type="project" value="UniProtKB-UniRule"/>
</dbReference>
<sequence length="413" mass="46533">MSQTPPYTPVFEVASATFEDSKTVSSTSGTSLRTDTITVDTTNVSNSAATDSFYYSPTSPAPHKFDNTHDLLSNLLDTKCQVSSKLPEIPKTSSKTNSPVPYKLKTEHLESFVLSPEVFEIKLDKMIGKGSNSYVHLATLATREVNSVAMNIAIKIPTAKNKVKLLERETEFMLTLRDYRDSKWFRKFGDSSFPFVDAYGLYYLSKSQFPMMKKTDTLPCLLMKNYDTDLYKFINEKKQTTQATEPAIGLDNWYQLLDFILKGLQVLQDIGAVHCDIKTDNILVGTTLGPRPIFKFIDFTSSSKIIDIHEQPEMTLQFTPPELLKDQTKLPDYATDLYSAGLVLLQAATGLPPYSGYDYDPYYLISLVKEGKVFELLTREETNRITGNSHVHQILDAILLKRRSLEEVIGLSQ</sequence>
<reference evidence="3" key="1">
    <citation type="journal article" date="2021" name="Open Biol.">
        <title>Shared evolutionary footprints suggest mitochondrial oxidative damage underlies multiple complex I losses in fungi.</title>
        <authorList>
            <person name="Schikora-Tamarit M.A."/>
            <person name="Marcet-Houben M."/>
            <person name="Nosek J."/>
            <person name="Gabaldon T."/>
        </authorList>
    </citation>
    <scope>NUCLEOTIDE SEQUENCE</scope>
    <source>
        <strain evidence="3">CBS6075</strain>
    </source>
</reference>
<dbReference type="OrthoDB" id="1668230at2759"/>
<evidence type="ECO:0000313" key="3">
    <source>
        <dbReference type="EMBL" id="KAH3669055.1"/>
    </source>
</evidence>
<comment type="caution">
    <text evidence="3">The sequence shown here is derived from an EMBL/GenBank/DDBJ whole genome shotgun (WGS) entry which is preliminary data.</text>
</comment>
<dbReference type="Gene3D" id="1.10.510.10">
    <property type="entry name" value="Transferase(Phosphotransferase) domain 1"/>
    <property type="match status" value="1"/>
</dbReference>
<dbReference type="AlphaFoldDB" id="A0A9P8PCG2"/>
<dbReference type="GO" id="GO:0030447">
    <property type="term" value="P:filamentous growth"/>
    <property type="evidence" value="ECO:0007669"/>
    <property type="project" value="UniProtKB-ARBA"/>
</dbReference>
<proteinExistence type="predicted"/>
<keyword evidence="1" id="KW-0067">ATP-binding</keyword>
<dbReference type="GO" id="GO:0010506">
    <property type="term" value="P:regulation of autophagy"/>
    <property type="evidence" value="ECO:0007669"/>
    <property type="project" value="InterPro"/>
</dbReference>
<dbReference type="SUPFAM" id="SSF56112">
    <property type="entry name" value="Protein kinase-like (PK-like)"/>
    <property type="match status" value="1"/>
</dbReference>
<dbReference type="GeneID" id="70233618"/>
<dbReference type="EMBL" id="JAEUBE010000143">
    <property type="protein sequence ID" value="KAH3669055.1"/>
    <property type="molecule type" value="Genomic_DNA"/>
</dbReference>
<feature type="binding site" evidence="1">
    <location>
        <position position="155"/>
    </location>
    <ligand>
        <name>ATP</name>
        <dbReference type="ChEBI" id="CHEBI:30616"/>
    </ligand>
</feature>
<dbReference type="GO" id="GO:0004674">
    <property type="term" value="F:protein serine/threonine kinase activity"/>
    <property type="evidence" value="ECO:0007669"/>
    <property type="project" value="InterPro"/>
</dbReference>
<dbReference type="PROSITE" id="PS00107">
    <property type="entry name" value="PROTEIN_KINASE_ATP"/>
    <property type="match status" value="1"/>
</dbReference>
<dbReference type="InterPro" id="IPR017441">
    <property type="entry name" value="Protein_kinase_ATP_BS"/>
</dbReference>
<evidence type="ECO:0000313" key="4">
    <source>
        <dbReference type="Proteomes" id="UP000769157"/>
    </source>
</evidence>
<evidence type="ECO:0000256" key="1">
    <source>
        <dbReference type="PROSITE-ProRule" id="PRU10141"/>
    </source>
</evidence>
<organism evidence="3 4">
    <name type="scientific">Ogataea philodendri</name>
    <dbReference type="NCBI Taxonomy" id="1378263"/>
    <lineage>
        <taxon>Eukaryota</taxon>
        <taxon>Fungi</taxon>
        <taxon>Dikarya</taxon>
        <taxon>Ascomycota</taxon>
        <taxon>Saccharomycotina</taxon>
        <taxon>Pichiomycetes</taxon>
        <taxon>Pichiales</taxon>
        <taxon>Pichiaceae</taxon>
        <taxon>Ogataea</taxon>
    </lineage>
</organism>
<name>A0A9P8PCG2_9ASCO</name>
<feature type="domain" description="Protein kinase" evidence="2">
    <location>
        <begin position="121"/>
        <end position="413"/>
    </location>
</feature>
<dbReference type="PANTHER" id="PTHR24348">
    <property type="entry name" value="SERINE/THREONINE-PROTEIN KINASE UNC-51-RELATED"/>
    <property type="match status" value="1"/>
</dbReference>
<dbReference type="Proteomes" id="UP000769157">
    <property type="component" value="Unassembled WGS sequence"/>
</dbReference>
<keyword evidence="4" id="KW-1185">Reference proteome</keyword>
<evidence type="ECO:0000259" key="2">
    <source>
        <dbReference type="PROSITE" id="PS50011"/>
    </source>
</evidence>
<gene>
    <name evidence="3" type="ORF">OGAPHI_001651</name>
</gene>
<keyword evidence="1" id="KW-0547">Nucleotide-binding</keyword>
<dbReference type="Pfam" id="PF00069">
    <property type="entry name" value="Pkinase"/>
    <property type="match status" value="1"/>
</dbReference>
<dbReference type="RefSeq" id="XP_046063438.1">
    <property type="nucleotide sequence ID" value="XM_046202435.1"/>
</dbReference>